<name>S2D9D2_INDAL</name>
<keyword evidence="2" id="KW-1185">Reference proteome</keyword>
<protein>
    <submittedName>
        <fullName evidence="1">Uncharacterized protein</fullName>
    </submittedName>
</protein>
<evidence type="ECO:0000313" key="1">
    <source>
        <dbReference type="EMBL" id="EOZ95489.1"/>
    </source>
</evidence>
<comment type="caution">
    <text evidence="1">The sequence shown here is derived from an EMBL/GenBank/DDBJ whole genome shotgun (WGS) entry which is preliminary data.</text>
</comment>
<sequence length="57" mass="7038">MNTKVDLMRKETNSVFEGFFKKRCLKISRFTLLLSFCKLWYFKKRSYGQMFFDFFNA</sequence>
<gene>
    <name evidence="1" type="ORF">A33Q_2851</name>
</gene>
<dbReference type="Proteomes" id="UP000006073">
    <property type="component" value="Unassembled WGS sequence"/>
</dbReference>
<dbReference type="AlphaFoldDB" id="S2D9D2"/>
<reference evidence="1 2" key="1">
    <citation type="journal article" date="2013" name="Genome Announc.">
        <title>Draft Genome Sequence of Indibacter alkaliphilus Strain LW1T, Isolated from Lonar Lake, a Haloalkaline Lake in the Buldana District of Maharashtra, India.</title>
        <authorList>
            <person name="Singh A."/>
            <person name="Kumar Jangir P."/>
            <person name="Sharma R."/>
            <person name="Singh A."/>
            <person name="Kumar Pinnaka A."/>
            <person name="Shivaji S."/>
        </authorList>
    </citation>
    <scope>NUCLEOTIDE SEQUENCE [LARGE SCALE GENOMIC DNA]</scope>
    <source>
        <strain evidence="2">CCUG 57479 / KCTC 22604 / LW1</strain>
    </source>
</reference>
<evidence type="ECO:0000313" key="2">
    <source>
        <dbReference type="Proteomes" id="UP000006073"/>
    </source>
</evidence>
<dbReference type="STRING" id="1189612.A33Q_2851"/>
<accession>S2D9D2</accession>
<proteinExistence type="predicted"/>
<organism evidence="1 2">
    <name type="scientific">Indibacter alkaliphilus (strain CCUG 57479 / KCTC 22604 / LW1)</name>
    <dbReference type="NCBI Taxonomy" id="1189612"/>
    <lineage>
        <taxon>Bacteria</taxon>
        <taxon>Pseudomonadati</taxon>
        <taxon>Bacteroidota</taxon>
        <taxon>Cytophagia</taxon>
        <taxon>Cytophagales</taxon>
        <taxon>Cyclobacteriaceae</taxon>
    </lineage>
</organism>
<dbReference type="EMBL" id="ALWO02000037">
    <property type="protein sequence ID" value="EOZ95489.1"/>
    <property type="molecule type" value="Genomic_DNA"/>
</dbReference>